<organism evidence="1 2">
    <name type="scientific">Bacillus cytotoxicus</name>
    <dbReference type="NCBI Taxonomy" id="580165"/>
    <lineage>
        <taxon>Bacteria</taxon>
        <taxon>Bacillati</taxon>
        <taxon>Bacillota</taxon>
        <taxon>Bacilli</taxon>
        <taxon>Bacillales</taxon>
        <taxon>Bacillaceae</taxon>
        <taxon>Bacillus</taxon>
        <taxon>Bacillus cereus group</taxon>
    </lineage>
</organism>
<proteinExistence type="predicted"/>
<comment type="caution">
    <text evidence="1">The sequence shown here is derived from an EMBL/GenBank/DDBJ whole genome shotgun (WGS) entry which is preliminary data.</text>
</comment>
<dbReference type="RefSeq" id="WP_176371917.1">
    <property type="nucleotide sequence ID" value="NZ_CP066179.1"/>
</dbReference>
<name>A0AAX2CD53_9BACI</name>
<accession>A0AAX2CD53</accession>
<protein>
    <submittedName>
        <fullName evidence="1">Uncharacterized protein</fullName>
    </submittedName>
</protein>
<evidence type="ECO:0000313" key="2">
    <source>
        <dbReference type="Proteomes" id="UP000242164"/>
    </source>
</evidence>
<gene>
    <name evidence="1" type="ORF">BCB44BAC_00847</name>
</gene>
<sequence length="120" mass="14161">MVHVYSKLYEISMGEPQKLIWHRAKVKRGNNVFIFDVYRTCATISVFYIDQSGKQWAIASAEEIVSMLVFAEDRERYQSIIGNVEWVLMDGIFKQRGMTKEEEGAFWYLKEHVLDEMVEK</sequence>
<dbReference type="AlphaFoldDB" id="A0AAX2CD53"/>
<evidence type="ECO:0000313" key="1">
    <source>
        <dbReference type="EMBL" id="SCL85882.1"/>
    </source>
</evidence>
<dbReference type="EMBL" id="FMIK01000017">
    <property type="protein sequence ID" value="SCL85882.1"/>
    <property type="molecule type" value="Genomic_DNA"/>
</dbReference>
<dbReference type="Proteomes" id="UP000242164">
    <property type="component" value="Unassembled WGS sequence"/>
</dbReference>
<reference evidence="1 2" key="1">
    <citation type="submission" date="2016-08" db="EMBL/GenBank/DDBJ databases">
        <authorList>
            <person name="Loux V."/>
            <person name="Rue O."/>
        </authorList>
    </citation>
    <scope>NUCLEOTIDE SEQUENCE [LARGE SCALE GENOMIC DNA]</scope>
    <source>
        <strain evidence="1 2">AFSSA_08CEB44bac</strain>
    </source>
</reference>